<dbReference type="SUPFAM" id="SSF89372">
    <property type="entry name" value="Fucose-specific lectin"/>
    <property type="match status" value="1"/>
</dbReference>
<sequence>MRLKITLLLLVLASATFAQTQKVNIKGFGEISATKKADNQYELDLNKYGNFIATGTLDPLAVKIETTIENLREFPGYKLYEKLDLQEIELNIGQNGLTIDASLDTKKNFGDLCKMLKIPNPQMGVSIAVSKTKFKLEGELDFEDDPIIINVVPDFSRFTLENLGVEATAEAGEGNAELSLGFAVQTRWKPTQWDPDIQSVTEFSYNLTTNELSAAASMTDTWSNPMLLSELLKPNSVEFSNVAAALDWPVGAPAPSGFGFTVGKAKFFDLEFGAFLAMTPTDKKIAIQAERNQITMNDFSRILRNGFGLKVPDLFPDNVYIKDVVILYSPTGGEVGEFEVQQGFILKGKANILDAATAQIHYFANLEEGFFMDYRIEADLKEALMKELRKVKPLEPVMDKVLSTFQLRKVHTHLEAGMDLDMSGSTAVAFDVFGKSHSFDMQATLKPKDIIDAIISKVKEQGKVMEIAGKIAGTVGDASQKAYGIASNAFNNARKELGTVARHTHGKEAAKSVGSLITNAVKNGDISWENKSKTKCDEECVPNLARNMARPMLEGNNDAVLSFYRDVYPELTLIEGSSPAETLNLRKDLIWDKWNKLTEKIDEDWKSIIYDKTYIRFYIKPSSATNGGKIYRRLIREQRTEHQKFRKFLFQKMMTDKSTLPSWVFYEASAGSGEFYKMNLDGSLGTKFASTDGWRTTWSEIEYYSANGQNLVLFYDQANGGVAEMYKVKDDGTLGGRIASTSSWLSTWSDIEHYRAGDKDMLLFYQQADGGMGAMYELKANGTLGKRVAMTKGWKGTWSDIEYYSAKGKDFMLFYEQANGGAAEMYSINSNGTLGGRVAATKGWRSTWSDIEYFQMGGKDLMLFYEKKSGTGEVYEITPNGGVGSRVMSFNNWDKSWNDIEPGNLNSIDQQISWLKNNWRSLSAKMSLSSLLFYENTSGTGVLHGVNSNGSLGAQITETDGWRKTWSEVEYYKAGGKDMILFYQQKDGGYAEMYTVGAYGSYGSRVAQTNGWKSTWTDIEYYRAGGKDLMLFYEQAGGGRAEMYRINADGTLGGRIATTSSWLSKWSDIEYYRAGDKDMMLFYQQADGGMGAMFELKENGTLGKRVAMTKGWRATWSDIEYYRANGKDLMLFYEQKTGTAEVYEISPNGGLGGRVMQMKGWRKTWSDIEAY</sequence>
<proteinExistence type="predicted"/>
<feature type="chain" id="PRO_5015614382" evidence="1">
    <location>
        <begin position="19"/>
        <end position="1171"/>
    </location>
</feature>
<dbReference type="EMBL" id="QEWP01000003">
    <property type="protein sequence ID" value="PWE00488.1"/>
    <property type="molecule type" value="Genomic_DNA"/>
</dbReference>
<evidence type="ECO:0000313" key="3">
    <source>
        <dbReference type="Proteomes" id="UP000244956"/>
    </source>
</evidence>
<gene>
    <name evidence="2" type="ORF">DDZ16_06045</name>
</gene>
<feature type="signal peptide" evidence="1">
    <location>
        <begin position="1"/>
        <end position="18"/>
    </location>
</feature>
<comment type="caution">
    <text evidence="2">The sequence shown here is derived from an EMBL/GenBank/DDBJ whole genome shotgun (WGS) entry which is preliminary data.</text>
</comment>
<evidence type="ECO:0000313" key="2">
    <source>
        <dbReference type="EMBL" id="PWE00488.1"/>
    </source>
</evidence>
<accession>A0A2U2BBQ0</accession>
<dbReference type="RefSeq" id="WP_109263527.1">
    <property type="nucleotide sequence ID" value="NZ_QEWP01000003.1"/>
</dbReference>
<keyword evidence="3" id="KW-1185">Reference proteome</keyword>
<dbReference type="AlphaFoldDB" id="A0A2U2BBQ0"/>
<reference evidence="2 3" key="1">
    <citation type="submission" date="2018-05" db="EMBL/GenBank/DDBJ databases">
        <title>Marinilabilia rubrum sp. nov., isolated from saltern sediment.</title>
        <authorList>
            <person name="Zhang R."/>
        </authorList>
    </citation>
    <scope>NUCLEOTIDE SEQUENCE [LARGE SCALE GENOMIC DNA]</scope>
    <source>
        <strain evidence="2 3">WTE16</strain>
    </source>
</reference>
<organism evidence="2 3">
    <name type="scientific">Marinilabilia rubra</name>
    <dbReference type="NCBI Taxonomy" id="2162893"/>
    <lineage>
        <taxon>Bacteria</taxon>
        <taxon>Pseudomonadati</taxon>
        <taxon>Bacteroidota</taxon>
        <taxon>Bacteroidia</taxon>
        <taxon>Marinilabiliales</taxon>
        <taxon>Marinilabiliaceae</taxon>
        <taxon>Marinilabilia</taxon>
    </lineage>
</organism>
<evidence type="ECO:0000256" key="1">
    <source>
        <dbReference type="SAM" id="SignalP"/>
    </source>
</evidence>
<keyword evidence="1" id="KW-0732">Signal</keyword>
<dbReference type="Proteomes" id="UP000244956">
    <property type="component" value="Unassembled WGS sequence"/>
</dbReference>
<name>A0A2U2BBQ0_9BACT</name>
<protein>
    <submittedName>
        <fullName evidence="2">Uncharacterized protein</fullName>
    </submittedName>
</protein>